<dbReference type="AlphaFoldDB" id="A0A225W708"/>
<comment type="caution">
    <text evidence="1">The sequence shown here is derived from an EMBL/GenBank/DDBJ whole genome shotgun (WGS) entry which is preliminary data.</text>
</comment>
<organism evidence="1 2">
    <name type="scientific">Phytophthora megakarya</name>
    <dbReference type="NCBI Taxonomy" id="4795"/>
    <lineage>
        <taxon>Eukaryota</taxon>
        <taxon>Sar</taxon>
        <taxon>Stramenopiles</taxon>
        <taxon>Oomycota</taxon>
        <taxon>Peronosporomycetes</taxon>
        <taxon>Peronosporales</taxon>
        <taxon>Peronosporaceae</taxon>
        <taxon>Phytophthora</taxon>
    </lineage>
</organism>
<sequence>MLGVHFPTNESDEERGPIQTGKSVIDYFKIKNWLGNKNTGEYVMKTLMLGDDASVALKSSKLNTLVKYVTKFNKKFPNERISLIDILSTRYGDDAVAKAIVSRYKKPSSANEFVLPDLRDWFKYDISMAMTSSRLEFFSKYTSHFNEKFRDRKMSLVIVLTSRYGDIEVAQALASAKTKEGIIGGIAKQLWGEQQTLWQNSGKSVDDVFTLLKIRDEKVLDVAAKKVEALDDYARFLNDGKTADDKLVSVLSTGFGGEKEWARAIEDLNLDPVKLMSTIFKDDKGKALPTSVIAQYKAFYTKKM</sequence>
<reference evidence="2" key="1">
    <citation type="submission" date="2017-03" db="EMBL/GenBank/DDBJ databases">
        <title>Phytopthora megakarya and P. palmivora, two closely related causual agents of cacao black pod achieved similar genome size and gene model numbers by different mechanisms.</title>
        <authorList>
            <person name="Ali S."/>
            <person name="Shao J."/>
            <person name="Larry D.J."/>
            <person name="Kronmiller B."/>
            <person name="Shen D."/>
            <person name="Strem M.D."/>
            <person name="Melnick R.L."/>
            <person name="Guiltinan M.J."/>
            <person name="Tyler B.M."/>
            <person name="Meinhardt L.W."/>
            <person name="Bailey B.A."/>
        </authorList>
    </citation>
    <scope>NUCLEOTIDE SEQUENCE [LARGE SCALE GENOMIC DNA]</scope>
    <source>
        <strain evidence="2">zdho120</strain>
    </source>
</reference>
<proteinExistence type="predicted"/>
<evidence type="ECO:0000313" key="2">
    <source>
        <dbReference type="Proteomes" id="UP000198211"/>
    </source>
</evidence>
<gene>
    <name evidence="1" type="ORF">PHMEG_00013141</name>
</gene>
<dbReference type="Proteomes" id="UP000198211">
    <property type="component" value="Unassembled WGS sequence"/>
</dbReference>
<accession>A0A225W708</accession>
<dbReference type="EMBL" id="NBNE01001558">
    <property type="protein sequence ID" value="OWZ13516.1"/>
    <property type="molecule type" value="Genomic_DNA"/>
</dbReference>
<evidence type="ECO:0008006" key="3">
    <source>
        <dbReference type="Google" id="ProtNLM"/>
    </source>
</evidence>
<keyword evidence="2" id="KW-1185">Reference proteome</keyword>
<dbReference type="OrthoDB" id="128648at2759"/>
<protein>
    <recommendedName>
        <fullName evidence="3">RxLR effector protein</fullName>
    </recommendedName>
</protein>
<name>A0A225W708_9STRA</name>
<evidence type="ECO:0000313" key="1">
    <source>
        <dbReference type="EMBL" id="OWZ13516.1"/>
    </source>
</evidence>